<proteinExistence type="predicted"/>
<name>A7AWE2_BABBO</name>
<feature type="region of interest" description="Disordered" evidence="1">
    <location>
        <begin position="1"/>
        <end position="42"/>
    </location>
</feature>
<dbReference type="Gene3D" id="2.40.50.140">
    <property type="entry name" value="Nucleic acid-binding proteins"/>
    <property type="match status" value="1"/>
</dbReference>
<dbReference type="VEuPathDB" id="PiroplasmaDB:BBOV_I002880"/>
<sequence>MAAPTDQANMEEQQESYQTPNDVEEETNDNPKESSATCDVEVSVDEANTEASSIPQPSPKAMKQPVQYITLSQIKSNMTKINIYIVAVEMIRAMYRDYCQQRDIINYRAIDPTVESSNSNGIRDYSIQITSPYTSQGYHVNFGDVVRMKRVDAQLVVDKTGGRHVNIILSSKNHPSMRIWPNKLYMNKQQPPESQDGTSNAQEKPSECPDNEDALKKLADEALVVYGGTKTNVNDEDLSTVSSLREWVRDKLKVDDLAINRDFIKLIADAGESIGDLVVCVLEVAPEKEVDLVVSDASSMAVVIGLSDMVITNLVKSHNGIQKGEWIKLRSVIRIREQYKRANGSNYATIKASNYSCVTRLPQLSLPYVKPIKPTSPRLSPSEIVKQIE</sequence>
<evidence type="ECO:0000313" key="3">
    <source>
        <dbReference type="Proteomes" id="UP000002173"/>
    </source>
</evidence>
<reference evidence="2 3" key="1">
    <citation type="journal article" date="2007" name="PLoS Pathog.">
        <title>Genome sequence of Babesia bovis and comparative analysis of apicomplexan hemoprotozoa.</title>
        <authorList>
            <person name="Brayton K.A."/>
            <person name="Lau A.O.T."/>
            <person name="Herndon D.R."/>
            <person name="Hannick L."/>
            <person name="Kappmeyer L.S."/>
            <person name="Berens S.J."/>
            <person name="Bidwell S.L."/>
            <person name="Brown W.C."/>
            <person name="Crabtree J."/>
            <person name="Fadrosh D."/>
            <person name="Feldblum T."/>
            <person name="Forberger H.A."/>
            <person name="Haas B.J."/>
            <person name="Howell J.M."/>
            <person name="Khouri H."/>
            <person name="Koo H."/>
            <person name="Mann D.J."/>
            <person name="Norimine J."/>
            <person name="Paulsen I.T."/>
            <person name="Radune D."/>
            <person name="Ren Q."/>
            <person name="Smith R.K. Jr."/>
            <person name="Suarez C.E."/>
            <person name="White O."/>
            <person name="Wortman J.R."/>
            <person name="Knowles D.P. Jr."/>
            <person name="McElwain T.F."/>
            <person name="Nene V.M."/>
        </authorList>
    </citation>
    <scope>NUCLEOTIDE SEQUENCE [LARGE SCALE GENOMIC DNA]</scope>
    <source>
        <strain evidence="2">T2Bo</strain>
    </source>
</reference>
<dbReference type="InParanoid" id="A7AWE2"/>
<protein>
    <submittedName>
        <fullName evidence="2">Uncharacterized protein</fullName>
    </submittedName>
</protein>
<keyword evidence="3" id="KW-1185">Reference proteome</keyword>
<dbReference type="Proteomes" id="UP000002173">
    <property type="component" value="Chromosome 1"/>
</dbReference>
<organism evidence="2 3">
    <name type="scientific">Babesia bovis</name>
    <dbReference type="NCBI Taxonomy" id="5865"/>
    <lineage>
        <taxon>Eukaryota</taxon>
        <taxon>Sar</taxon>
        <taxon>Alveolata</taxon>
        <taxon>Apicomplexa</taxon>
        <taxon>Aconoidasida</taxon>
        <taxon>Piroplasmida</taxon>
        <taxon>Babesiidae</taxon>
        <taxon>Babesia</taxon>
    </lineage>
</organism>
<dbReference type="eggNOG" id="ENOG502QXDU">
    <property type="taxonomic scope" value="Eukaryota"/>
</dbReference>
<dbReference type="EMBL" id="AAXT01000005">
    <property type="protein sequence ID" value="EDO05370.1"/>
    <property type="molecule type" value="Genomic_DNA"/>
</dbReference>
<gene>
    <name evidence="2" type="ORF">BBOV_I002880</name>
</gene>
<evidence type="ECO:0000256" key="1">
    <source>
        <dbReference type="SAM" id="MobiDB-lite"/>
    </source>
</evidence>
<dbReference type="OMA" id="PSMRIWP"/>
<feature type="compositionally biased region" description="Polar residues" evidence="1">
    <location>
        <begin position="1"/>
        <end position="21"/>
    </location>
</feature>
<comment type="caution">
    <text evidence="2">The sequence shown here is derived from an EMBL/GenBank/DDBJ whole genome shotgun (WGS) entry which is preliminary data.</text>
</comment>
<evidence type="ECO:0000313" key="2">
    <source>
        <dbReference type="EMBL" id="EDO05370.1"/>
    </source>
</evidence>
<feature type="region of interest" description="Disordered" evidence="1">
    <location>
        <begin position="187"/>
        <end position="211"/>
    </location>
</feature>
<accession>A7AWE2</accession>
<feature type="compositionally biased region" description="Polar residues" evidence="1">
    <location>
        <begin position="187"/>
        <end position="203"/>
    </location>
</feature>
<dbReference type="AlphaFoldDB" id="A7AWE2"/>
<dbReference type="InterPro" id="IPR012340">
    <property type="entry name" value="NA-bd_OB-fold"/>
</dbReference>